<sequence length="477" mass="52830">MPLYFRTNRVNRASISSSSSSTAAAAVVVARPSEPGEAAATWMVMGRGQRFHRASPAQATAVILYVLLIVAMLISTVSSECKLKKCSQRYSQKLSENVRRNPNRRYCQALVDYKKCVMDIPPRSCRGELNYHSTLSIIPDLMEQNNCEAILAEAEATTTPLPSGATPPARRGTAVPPPAPEFYDTCDYHGERSYKSCSLFGDPHLRTFDGYFQTCRVAGAWPVFYNKYVAAQVTNVQLLHGSGATATTKLSVIIKGHHECADRKLYLAQTGNLPGAFVDGTKSSGPGGRGVVVYEIVPDKHVEIHIRYIGTVIIIRQIGEYLLFSVRMPEEIIKRQGPEDLQLCVRGCPGREKIDYVEFLKQTKDVDKEKLQSAIAKCRKTNVIDVYLDSCVFDLLTTSDDNFTNAAENALRDISRLQPNASLSLHNRTSVFEDNKILAALPPRRNSAPPRTRSSITAYTHFAIVLLALWASHRLTT</sequence>
<evidence type="ECO:0000256" key="5">
    <source>
        <dbReference type="ARBA" id="ARBA00022729"/>
    </source>
</evidence>
<dbReference type="GO" id="GO:0098552">
    <property type="term" value="C:side of membrane"/>
    <property type="evidence" value="ECO:0007669"/>
    <property type="project" value="UniProtKB-KW"/>
</dbReference>
<feature type="domain" description="Repulsive guidance molecule C-terminal" evidence="10">
    <location>
        <begin position="194"/>
        <end position="419"/>
    </location>
</feature>
<dbReference type="Proteomes" id="UP000887568">
    <property type="component" value="Unplaced"/>
</dbReference>
<proteinExistence type="inferred from homology"/>
<dbReference type="InterPro" id="IPR009496">
    <property type="entry name" value="RGM_C"/>
</dbReference>
<comment type="similarity">
    <text evidence="2">Belongs to the repulsive guidance molecule (RGM) family.</text>
</comment>
<keyword evidence="9" id="KW-0812">Transmembrane</keyword>
<keyword evidence="4" id="KW-0336">GPI-anchor</keyword>
<dbReference type="OMA" id="DLHYHST"/>
<dbReference type="RefSeq" id="XP_038071597.1">
    <property type="nucleotide sequence ID" value="XM_038215669.1"/>
</dbReference>
<keyword evidence="5" id="KW-0732">Signal</keyword>
<evidence type="ECO:0000256" key="7">
    <source>
        <dbReference type="ARBA" id="ARBA00023180"/>
    </source>
</evidence>
<dbReference type="InterPro" id="IPR040287">
    <property type="entry name" value="RGM"/>
</dbReference>
<evidence type="ECO:0000313" key="13">
    <source>
        <dbReference type="Proteomes" id="UP000887568"/>
    </source>
</evidence>
<dbReference type="GO" id="GO:0015026">
    <property type="term" value="F:coreceptor activity"/>
    <property type="evidence" value="ECO:0007669"/>
    <property type="project" value="TreeGrafter"/>
</dbReference>
<dbReference type="GO" id="GO:0005886">
    <property type="term" value="C:plasma membrane"/>
    <property type="evidence" value="ECO:0007669"/>
    <property type="project" value="UniProtKB-SubCell"/>
</dbReference>
<dbReference type="Gene3D" id="3.40.1000.10">
    <property type="entry name" value="Mog1/PsbP, alpha/beta/alpha sandwich"/>
    <property type="match status" value="1"/>
</dbReference>
<keyword evidence="9" id="KW-1133">Transmembrane helix</keyword>
<dbReference type="PANTHER" id="PTHR31428:SF6">
    <property type="entry name" value="REPULSIVE GUIDANCE MOLECULE B HOMOLOG DRAG-1"/>
    <property type="match status" value="1"/>
</dbReference>
<dbReference type="Pfam" id="PF06535">
    <property type="entry name" value="RGM_N"/>
    <property type="match status" value="1"/>
</dbReference>
<keyword evidence="8" id="KW-0449">Lipoprotein</keyword>
<organism evidence="12 13">
    <name type="scientific">Patiria miniata</name>
    <name type="common">Bat star</name>
    <name type="synonym">Asterina miniata</name>
    <dbReference type="NCBI Taxonomy" id="46514"/>
    <lineage>
        <taxon>Eukaryota</taxon>
        <taxon>Metazoa</taxon>
        <taxon>Echinodermata</taxon>
        <taxon>Eleutherozoa</taxon>
        <taxon>Asterozoa</taxon>
        <taxon>Asteroidea</taxon>
        <taxon>Valvatacea</taxon>
        <taxon>Valvatida</taxon>
        <taxon>Asterinidae</taxon>
        <taxon>Patiria</taxon>
    </lineage>
</organism>
<dbReference type="PANTHER" id="PTHR31428">
    <property type="entry name" value="RGM DOMAIN FAMILY MEMBER DRAG-1"/>
    <property type="match status" value="1"/>
</dbReference>
<dbReference type="Pfam" id="PF06534">
    <property type="entry name" value="RGM_C"/>
    <property type="match status" value="1"/>
</dbReference>
<accession>A0A914B835</accession>
<evidence type="ECO:0000256" key="9">
    <source>
        <dbReference type="SAM" id="Phobius"/>
    </source>
</evidence>
<name>A0A914B835_PATMI</name>
<dbReference type="InterPro" id="IPR010536">
    <property type="entry name" value="RGM_N"/>
</dbReference>
<dbReference type="GO" id="GO:0030509">
    <property type="term" value="P:BMP signaling pathway"/>
    <property type="evidence" value="ECO:0007669"/>
    <property type="project" value="TreeGrafter"/>
</dbReference>
<feature type="transmembrane region" description="Helical" evidence="9">
    <location>
        <begin position="62"/>
        <end position="83"/>
    </location>
</feature>
<evidence type="ECO:0000256" key="4">
    <source>
        <dbReference type="ARBA" id="ARBA00022622"/>
    </source>
</evidence>
<evidence type="ECO:0000259" key="11">
    <source>
        <dbReference type="Pfam" id="PF06535"/>
    </source>
</evidence>
<evidence type="ECO:0000256" key="2">
    <source>
        <dbReference type="ARBA" id="ARBA00005321"/>
    </source>
</evidence>
<reference evidence="12" key="1">
    <citation type="submission" date="2022-11" db="UniProtKB">
        <authorList>
            <consortium name="EnsemblMetazoa"/>
        </authorList>
    </citation>
    <scope>IDENTIFICATION</scope>
</reference>
<evidence type="ECO:0000256" key="8">
    <source>
        <dbReference type="ARBA" id="ARBA00023288"/>
    </source>
</evidence>
<protein>
    <recommendedName>
        <fullName evidence="14">Repulsive guidance molecule A</fullName>
    </recommendedName>
</protein>
<evidence type="ECO:0000313" key="12">
    <source>
        <dbReference type="EnsemblMetazoa" id="XP_038071597.1"/>
    </source>
</evidence>
<evidence type="ECO:0008006" key="14">
    <source>
        <dbReference type="Google" id="ProtNLM"/>
    </source>
</evidence>
<keyword evidence="7" id="KW-0325">Glycoprotein</keyword>
<dbReference type="GeneID" id="119740390"/>
<dbReference type="AlphaFoldDB" id="A0A914B835"/>
<evidence type="ECO:0000256" key="3">
    <source>
        <dbReference type="ARBA" id="ARBA00022475"/>
    </source>
</evidence>
<evidence type="ECO:0000256" key="1">
    <source>
        <dbReference type="ARBA" id="ARBA00004609"/>
    </source>
</evidence>
<comment type="subcellular location">
    <subcellularLocation>
        <location evidence="1">Cell membrane</location>
        <topology evidence="1">Lipid-anchor</topology>
        <topology evidence="1">GPI-anchor</topology>
    </subcellularLocation>
</comment>
<evidence type="ECO:0000256" key="6">
    <source>
        <dbReference type="ARBA" id="ARBA00023136"/>
    </source>
</evidence>
<dbReference type="OrthoDB" id="10013795at2759"/>
<keyword evidence="13" id="KW-1185">Reference proteome</keyword>
<evidence type="ECO:0000259" key="10">
    <source>
        <dbReference type="Pfam" id="PF06534"/>
    </source>
</evidence>
<feature type="domain" description="Repulsive guidance molecule N-terminal" evidence="11">
    <location>
        <begin position="81"/>
        <end position="148"/>
    </location>
</feature>
<dbReference type="EnsemblMetazoa" id="XM_038215669.1">
    <property type="protein sequence ID" value="XP_038071597.1"/>
    <property type="gene ID" value="LOC119740390"/>
</dbReference>
<keyword evidence="3" id="KW-1003">Cell membrane</keyword>
<keyword evidence="6 9" id="KW-0472">Membrane</keyword>